<dbReference type="Pfam" id="PF16095">
    <property type="entry name" value="COR-A"/>
    <property type="match status" value="1"/>
</dbReference>
<feature type="repeat" description="ANK" evidence="12">
    <location>
        <begin position="72"/>
        <end position="104"/>
    </location>
</feature>
<dbReference type="Pfam" id="PF12796">
    <property type="entry name" value="Ank_2"/>
    <property type="match status" value="1"/>
</dbReference>
<accession>R7VC02</accession>
<evidence type="ECO:0000313" key="16">
    <source>
        <dbReference type="EnsemblMetazoa" id="CapteP163864"/>
    </source>
</evidence>
<dbReference type="OrthoDB" id="10252328at2759"/>
<reference evidence="16" key="3">
    <citation type="submission" date="2015-06" db="UniProtKB">
        <authorList>
            <consortium name="EnsemblMetazoa"/>
        </authorList>
    </citation>
    <scope>IDENTIFICATION</scope>
</reference>
<dbReference type="PANTHER" id="PTHR48051:SF54">
    <property type="entry name" value="LEUCINE-RICH REPEAT-CONTAINING PROTEIN"/>
    <property type="match status" value="1"/>
</dbReference>
<dbReference type="Gene3D" id="3.80.10.10">
    <property type="entry name" value="Ribonuclease Inhibitor"/>
    <property type="match status" value="3"/>
</dbReference>
<keyword evidence="17" id="KW-1185">Reference proteome</keyword>
<dbReference type="InterPro" id="IPR036388">
    <property type="entry name" value="WH-like_DNA-bd_sf"/>
</dbReference>
<keyword evidence="3" id="KW-0723">Serine/threonine-protein kinase</keyword>
<evidence type="ECO:0000256" key="2">
    <source>
        <dbReference type="ARBA" id="ARBA00012513"/>
    </source>
</evidence>
<evidence type="ECO:0000256" key="5">
    <source>
        <dbReference type="ARBA" id="ARBA00022679"/>
    </source>
</evidence>
<evidence type="ECO:0000256" key="1">
    <source>
        <dbReference type="ARBA" id="ARBA00001946"/>
    </source>
</evidence>
<dbReference type="Pfam" id="PF13855">
    <property type="entry name" value="LRR_8"/>
    <property type="match status" value="1"/>
</dbReference>
<dbReference type="InterPro" id="IPR002110">
    <property type="entry name" value="Ankyrin_rpt"/>
</dbReference>
<dbReference type="EMBL" id="AMQN01004362">
    <property type="status" value="NOT_ANNOTATED_CDS"/>
    <property type="molecule type" value="Genomic_DNA"/>
</dbReference>
<keyword evidence="4" id="KW-0433">Leucine-rich repeat</keyword>
<dbReference type="SMART" id="SM00248">
    <property type="entry name" value="ANK"/>
    <property type="match status" value="3"/>
</dbReference>
<evidence type="ECO:0000259" key="14">
    <source>
        <dbReference type="PROSITE" id="PS51424"/>
    </source>
</evidence>
<dbReference type="GO" id="GO:0005524">
    <property type="term" value="F:ATP binding"/>
    <property type="evidence" value="ECO:0007669"/>
    <property type="project" value="UniProtKB-KW"/>
</dbReference>
<feature type="domain" description="Roc" evidence="14">
    <location>
        <begin position="677"/>
        <end position="887"/>
    </location>
</feature>
<feature type="region of interest" description="Disordered" evidence="13">
    <location>
        <begin position="1110"/>
        <end position="1130"/>
    </location>
</feature>
<keyword evidence="7" id="KW-0547">Nucleotide-binding</keyword>
<dbReference type="Pfam" id="PF08477">
    <property type="entry name" value="Roc"/>
    <property type="match status" value="1"/>
</dbReference>
<dbReference type="Gene3D" id="1.25.40.20">
    <property type="entry name" value="Ankyrin repeat-containing domain"/>
    <property type="match status" value="1"/>
</dbReference>
<evidence type="ECO:0000256" key="10">
    <source>
        <dbReference type="ARBA" id="ARBA00047899"/>
    </source>
</evidence>
<feature type="non-terminal residue" evidence="15">
    <location>
        <position position="1249"/>
    </location>
</feature>
<evidence type="ECO:0000256" key="3">
    <source>
        <dbReference type="ARBA" id="ARBA00022527"/>
    </source>
</evidence>
<comment type="catalytic activity">
    <reaction evidence="11">
        <text>L-seryl-[protein] + ATP = O-phospho-L-seryl-[protein] + ADP + H(+)</text>
        <dbReference type="Rhea" id="RHEA:17989"/>
        <dbReference type="Rhea" id="RHEA-COMP:9863"/>
        <dbReference type="Rhea" id="RHEA-COMP:11604"/>
        <dbReference type="ChEBI" id="CHEBI:15378"/>
        <dbReference type="ChEBI" id="CHEBI:29999"/>
        <dbReference type="ChEBI" id="CHEBI:30616"/>
        <dbReference type="ChEBI" id="CHEBI:83421"/>
        <dbReference type="ChEBI" id="CHEBI:456216"/>
        <dbReference type="EC" id="2.7.11.1"/>
    </reaction>
</comment>
<dbReference type="PRINTS" id="PR00449">
    <property type="entry name" value="RASTRNSFRMNG"/>
</dbReference>
<dbReference type="SUPFAM" id="SSF52058">
    <property type="entry name" value="L domain-like"/>
    <property type="match status" value="1"/>
</dbReference>
<name>R7VC02_CAPTE</name>
<dbReference type="InterPro" id="IPR003591">
    <property type="entry name" value="Leu-rich_rpt_typical-subtyp"/>
</dbReference>
<dbReference type="Gene3D" id="3.30.70.1390">
    <property type="entry name" value="ROC domain from the Parkinson's disease-associated leucine-rich repeat kinase 2"/>
    <property type="match status" value="1"/>
</dbReference>
<keyword evidence="12" id="KW-0040">ANK repeat</keyword>
<dbReference type="SMART" id="SM00369">
    <property type="entry name" value="LRR_TYP"/>
    <property type="match status" value="8"/>
</dbReference>
<dbReference type="PROSITE" id="PS50297">
    <property type="entry name" value="ANK_REP_REGION"/>
    <property type="match status" value="2"/>
</dbReference>
<dbReference type="EC" id="2.7.11.1" evidence="2"/>
<keyword evidence="8" id="KW-0418">Kinase</keyword>
<dbReference type="PROSITE" id="PS50088">
    <property type="entry name" value="ANK_REPEAT"/>
    <property type="match status" value="2"/>
</dbReference>
<dbReference type="HOGENOM" id="CLU_265970_0_0_1"/>
<comment type="cofactor">
    <cofactor evidence="1">
        <name>Mg(2+)</name>
        <dbReference type="ChEBI" id="CHEBI:18420"/>
    </cofactor>
</comment>
<dbReference type="GO" id="GO:0009966">
    <property type="term" value="P:regulation of signal transduction"/>
    <property type="evidence" value="ECO:0007669"/>
    <property type="project" value="UniProtKB-ARBA"/>
</dbReference>
<dbReference type="InterPro" id="IPR050216">
    <property type="entry name" value="LRR_domain-containing"/>
</dbReference>
<evidence type="ECO:0000256" key="4">
    <source>
        <dbReference type="ARBA" id="ARBA00022614"/>
    </source>
</evidence>
<feature type="region of interest" description="Disordered" evidence="13">
    <location>
        <begin position="705"/>
        <end position="731"/>
    </location>
</feature>
<dbReference type="Gene3D" id="3.40.50.300">
    <property type="entry name" value="P-loop containing nucleotide triphosphate hydrolases"/>
    <property type="match status" value="1"/>
</dbReference>
<evidence type="ECO:0000256" key="7">
    <source>
        <dbReference type="ARBA" id="ARBA00022741"/>
    </source>
</evidence>
<dbReference type="Proteomes" id="UP000014760">
    <property type="component" value="Unassembled WGS sequence"/>
</dbReference>
<feature type="compositionally biased region" description="Low complexity" evidence="13">
    <location>
        <begin position="1110"/>
        <end position="1128"/>
    </location>
</feature>
<dbReference type="AlphaFoldDB" id="R7VC02"/>
<evidence type="ECO:0000313" key="17">
    <source>
        <dbReference type="Proteomes" id="UP000014760"/>
    </source>
</evidence>
<dbReference type="InterPro" id="IPR027417">
    <property type="entry name" value="P-loop_NTPase"/>
</dbReference>
<reference evidence="15 17" key="2">
    <citation type="journal article" date="2013" name="Nature">
        <title>Insights into bilaterian evolution from three spiralian genomes.</title>
        <authorList>
            <person name="Simakov O."/>
            <person name="Marletaz F."/>
            <person name="Cho S.J."/>
            <person name="Edsinger-Gonzales E."/>
            <person name="Havlak P."/>
            <person name="Hellsten U."/>
            <person name="Kuo D.H."/>
            <person name="Larsson T."/>
            <person name="Lv J."/>
            <person name="Arendt D."/>
            <person name="Savage R."/>
            <person name="Osoegawa K."/>
            <person name="de Jong P."/>
            <person name="Grimwood J."/>
            <person name="Chapman J.A."/>
            <person name="Shapiro H."/>
            <person name="Aerts A."/>
            <person name="Otillar R.P."/>
            <person name="Terry A.Y."/>
            <person name="Boore J.L."/>
            <person name="Grigoriev I.V."/>
            <person name="Lindberg D.R."/>
            <person name="Seaver E.C."/>
            <person name="Weisblat D.A."/>
            <person name="Putnam N.H."/>
            <person name="Rokhsar D.S."/>
        </authorList>
    </citation>
    <scope>NUCLEOTIDE SEQUENCE</scope>
    <source>
        <strain evidence="15 17">I ESC-2004</strain>
    </source>
</reference>
<feature type="repeat" description="ANK" evidence="12">
    <location>
        <begin position="14"/>
        <end position="36"/>
    </location>
</feature>
<dbReference type="STRING" id="283909.R7VC02"/>
<dbReference type="InterPro" id="IPR001611">
    <property type="entry name" value="Leu-rich_rpt"/>
</dbReference>
<dbReference type="Gene3D" id="1.10.10.10">
    <property type="entry name" value="Winged helix-like DNA-binding domain superfamily/Winged helix DNA-binding domain"/>
    <property type="match status" value="1"/>
</dbReference>
<evidence type="ECO:0000256" key="11">
    <source>
        <dbReference type="ARBA" id="ARBA00048679"/>
    </source>
</evidence>
<dbReference type="SUPFAM" id="SSF52540">
    <property type="entry name" value="P-loop containing nucleoside triphosphate hydrolases"/>
    <property type="match status" value="1"/>
</dbReference>
<comment type="catalytic activity">
    <reaction evidence="10">
        <text>L-threonyl-[protein] + ATP = O-phospho-L-threonyl-[protein] + ADP + H(+)</text>
        <dbReference type="Rhea" id="RHEA:46608"/>
        <dbReference type="Rhea" id="RHEA-COMP:11060"/>
        <dbReference type="Rhea" id="RHEA-COMP:11605"/>
        <dbReference type="ChEBI" id="CHEBI:15378"/>
        <dbReference type="ChEBI" id="CHEBI:30013"/>
        <dbReference type="ChEBI" id="CHEBI:30616"/>
        <dbReference type="ChEBI" id="CHEBI:61977"/>
        <dbReference type="ChEBI" id="CHEBI:456216"/>
        <dbReference type="EC" id="2.7.11.1"/>
    </reaction>
</comment>
<gene>
    <name evidence="15" type="ORF">CAPTEDRAFT_163864</name>
</gene>
<proteinExistence type="predicted"/>
<feature type="compositionally biased region" description="Polar residues" evidence="13">
    <location>
        <begin position="709"/>
        <end position="718"/>
    </location>
</feature>
<dbReference type="SMART" id="SM00364">
    <property type="entry name" value="LRR_BAC"/>
    <property type="match status" value="7"/>
</dbReference>
<reference evidence="17" key="1">
    <citation type="submission" date="2012-12" db="EMBL/GenBank/DDBJ databases">
        <authorList>
            <person name="Hellsten U."/>
            <person name="Grimwood J."/>
            <person name="Chapman J.A."/>
            <person name="Shapiro H."/>
            <person name="Aerts A."/>
            <person name="Otillar R.P."/>
            <person name="Terry A.Y."/>
            <person name="Boore J.L."/>
            <person name="Simakov O."/>
            <person name="Marletaz F."/>
            <person name="Cho S.-J."/>
            <person name="Edsinger-Gonzales E."/>
            <person name="Havlak P."/>
            <person name="Kuo D.-H."/>
            <person name="Larsson T."/>
            <person name="Lv J."/>
            <person name="Arendt D."/>
            <person name="Savage R."/>
            <person name="Osoegawa K."/>
            <person name="de Jong P."/>
            <person name="Lindberg D.R."/>
            <person name="Seaver E.C."/>
            <person name="Weisblat D.A."/>
            <person name="Putnam N.H."/>
            <person name="Grigoriev I.V."/>
            <person name="Rokhsar D.S."/>
        </authorList>
    </citation>
    <scope>NUCLEOTIDE SEQUENCE</scope>
    <source>
        <strain evidence="17">I ESC-2004</strain>
    </source>
</reference>
<dbReference type="EnsemblMetazoa" id="CapteT163864">
    <property type="protein sequence ID" value="CapteP163864"/>
    <property type="gene ID" value="CapteG163864"/>
</dbReference>
<evidence type="ECO:0000313" key="15">
    <source>
        <dbReference type="EMBL" id="ELU16154.1"/>
    </source>
</evidence>
<dbReference type="EMBL" id="KB293301">
    <property type="protein sequence ID" value="ELU16154.1"/>
    <property type="molecule type" value="Genomic_DNA"/>
</dbReference>
<dbReference type="GO" id="GO:0004674">
    <property type="term" value="F:protein serine/threonine kinase activity"/>
    <property type="evidence" value="ECO:0007669"/>
    <property type="project" value="UniProtKB-KW"/>
</dbReference>
<dbReference type="InterPro" id="IPR020859">
    <property type="entry name" value="ROC"/>
</dbReference>
<organism evidence="15">
    <name type="scientific">Capitella teleta</name>
    <name type="common">Polychaete worm</name>
    <dbReference type="NCBI Taxonomy" id="283909"/>
    <lineage>
        <taxon>Eukaryota</taxon>
        <taxon>Metazoa</taxon>
        <taxon>Spiralia</taxon>
        <taxon>Lophotrochozoa</taxon>
        <taxon>Annelida</taxon>
        <taxon>Polychaeta</taxon>
        <taxon>Sedentaria</taxon>
        <taxon>Scolecida</taxon>
        <taxon>Capitellidae</taxon>
        <taxon>Capitella</taxon>
    </lineage>
</organism>
<evidence type="ECO:0000256" key="12">
    <source>
        <dbReference type="PROSITE-ProRule" id="PRU00023"/>
    </source>
</evidence>
<dbReference type="InterPro" id="IPR032675">
    <property type="entry name" value="LRR_dom_sf"/>
</dbReference>
<protein>
    <recommendedName>
        <fullName evidence="2">non-specific serine/threonine protein kinase</fullName>
        <ecNumber evidence="2">2.7.11.1</ecNumber>
    </recommendedName>
</protein>
<evidence type="ECO:0000256" key="13">
    <source>
        <dbReference type="SAM" id="MobiDB-lite"/>
    </source>
</evidence>
<evidence type="ECO:0000256" key="9">
    <source>
        <dbReference type="ARBA" id="ARBA00022840"/>
    </source>
</evidence>
<dbReference type="OMA" id="MHINTRM"/>
<keyword evidence="9" id="KW-0067">ATP-binding</keyword>
<dbReference type="PANTHER" id="PTHR48051">
    <property type="match status" value="1"/>
</dbReference>
<keyword evidence="5" id="KW-0808">Transferase</keyword>
<dbReference type="SUPFAM" id="SSF48403">
    <property type="entry name" value="Ankyrin repeat"/>
    <property type="match status" value="1"/>
</dbReference>
<evidence type="ECO:0000256" key="8">
    <source>
        <dbReference type="ARBA" id="ARBA00022777"/>
    </source>
</evidence>
<evidence type="ECO:0000256" key="6">
    <source>
        <dbReference type="ARBA" id="ARBA00022737"/>
    </source>
</evidence>
<dbReference type="InterPro" id="IPR032171">
    <property type="entry name" value="COR-A"/>
</dbReference>
<dbReference type="PROSITE" id="PS51450">
    <property type="entry name" value="LRR"/>
    <property type="match status" value="4"/>
</dbReference>
<dbReference type="PROSITE" id="PS51424">
    <property type="entry name" value="ROC"/>
    <property type="match status" value="1"/>
</dbReference>
<sequence length="1249" mass="139861">MYRLGLALNAKDGHGRTPLHAAVMHNQLSVVETLLRFKVPVLQPPMGEQEEREQEGVIEEFRPVEVDILDLDGNTPLHLAVKGDGQQGYHKVANLLLHCGANPNRPMISPSGNSTPLMEACTRSDIRMMDLLLKYGGKDDQHRVLAMAIRFGHEAMTGTLLQGKCHVDANYKVNYMAITEEHPGGWNSMMTTSIGTGSLKNLWPNVPVVINWHALTLRHLSMSWLRKCCRQQLGKPPVNLNHRKLCLYAITRIDISSNSLGHLPLDIFKLPSLRVLNASCNQIKYVRMPSPDADQSLLIFDAPLLEEVDLHSNKFSSLPAALFSLESLKRLDASHNQISTLPFDMWMSNSLTEINLSHNNLSSLPSVCYEGLPSEANGLSPFKGDKALISSASSDLAHDIPLSFISHWRSKIRVELSQGRQDRDMHSEKALQELNLSHNLFEVVPHGLACLAPQLQKLNLSNNHLSQVGALNTYPVALRSLDLSQNLITDAEPLSEESPPFKICLNPLQQLKPSKRCSAPRRPASTSSLHSLSSGMQLFCSHRCHKRLEKLRSLKLANNKLTQLQLLLDPKNCTYHSPEPEISAEDALLFPTLTALDACGNQLISIPSEISMLQNLSELKVAGNRLKELPPDMGLLKKLWNLDFSGCPVERTLLAVLGGKARKTVAVLSYLKSIKEEAQLYNRMKLMFVGLQGIGKTSLLKQLRREGKSNPTKQQSWAQRMGESSMKSEDHRGENLSTVGVDIGDLVLQRGGREVIFSTWDFGGQREYYATHQYFLSKRSLYLVVWKVTEGERGLHSLLQWLVNIQARAPNAPVIIVGTHLDQVKKMQLPTTHVVDMHQLIIDRYMSHAEPEKCGLPRVVGCVMVSCKRMLMFNDHIADLVNLIWRTVSEEPVPGNAYKLLDQKVPASYVHLQDVILHLAQQRKQEAKDPVLHAEQYKPMVIQKMEELCGCSFRDVAELNQATQFLHENGVLLHYDDVSLQDVYFLDPQWLCDILANVVSIREINSLARCGIMRADDLKVLFKNAAFRPEDIKTYIINLLAKFEVALMWDEQNLLIPSLLPTEQAAFSELPGTNVRIPVKYRGGKKGPPLGPGCSRSPLRVDFPFPMDSFSSSSSSSSGNKSTPSKVSQYDPVIAGNPNPAVCMLRLYVMSYFPSGFWPRLITRLLGDEAYYALAVSMFDLPDAIREAEGFLLSAGVRPEWRCWQSGVELLFLDQVLLRLKDVQPGGQRSFCDYFQCQLALKTEGSAEW</sequence>
<keyword evidence="6" id="KW-0677">Repeat</keyword>
<dbReference type="InterPro" id="IPR036770">
    <property type="entry name" value="Ankyrin_rpt-contain_sf"/>
</dbReference>
<dbReference type="GO" id="GO:0005737">
    <property type="term" value="C:cytoplasm"/>
    <property type="evidence" value="ECO:0007669"/>
    <property type="project" value="TreeGrafter"/>
</dbReference>